<feature type="region of interest" description="Disordered" evidence="1">
    <location>
        <begin position="142"/>
        <end position="333"/>
    </location>
</feature>
<feature type="region of interest" description="Disordered" evidence="1">
    <location>
        <begin position="498"/>
        <end position="517"/>
    </location>
</feature>
<gene>
    <name evidence="2" type="ORF">MCOR_2506</name>
</gene>
<name>A0A6J8A2B4_MYTCO</name>
<dbReference type="AlphaFoldDB" id="A0A6J8A2B4"/>
<feature type="region of interest" description="Disordered" evidence="1">
    <location>
        <begin position="1"/>
        <end position="41"/>
    </location>
</feature>
<feature type="region of interest" description="Disordered" evidence="1">
    <location>
        <begin position="378"/>
        <end position="400"/>
    </location>
</feature>
<keyword evidence="3" id="KW-1185">Reference proteome</keyword>
<dbReference type="OrthoDB" id="6107456at2759"/>
<sequence length="583" mass="66254">MPKSYALEKSDENQNQAESDSYEALEMQGTGDDEIESSGDESDEFDFITVKLLGPEGYVVTSGIGEPTPGFGLGVIDREAKSFHFYEKEKRESDENCVKEKEKNELIFGWDNLQNDSASVVRPRLIFVRSKYDELKTPIRMNTQEMQTSENALNKPDDSQYERKDHEIEKYTNTLKEEEDGSFTVDDKHITLRNASDKKIRNSKANNLDKHSGTGHGEKSMSTKQKADDTRSSICLEEKNNTVKPNTDDKHNKLCRGKKCGSAKANIDEKHCRLGSLKPDSDGKPSSIGPEEKCGFSESDNQKKYKNPDKKRKQTKRKTNRKTKQLSDEIKEKPKIDSFKLESVFTDKPINLYVGLGMQLSPRIRLSPLPIKPKVHLDEHQRKRRVKKPPERKCSEKTGNGVSSEVVINVRSTEEKIGQSKDNLRLRWSFKKRHSGSAGKIESVDDIKESKSKADSIKTAECSTSCEDSHDTVRNYFKEIVITDVNQLVPINADSATKEADTSVQNSETQTKSKKMKNNVRRIQVREFQNEEEENVTEEQTGPDIAETEVDEPSNKAKSKFKVGNLMKYIDGKMSKFRKLLKN</sequence>
<feature type="compositionally biased region" description="Basic and acidic residues" evidence="1">
    <location>
        <begin position="290"/>
        <end position="308"/>
    </location>
</feature>
<feature type="compositionally biased region" description="Acidic residues" evidence="1">
    <location>
        <begin position="31"/>
        <end position="41"/>
    </location>
</feature>
<evidence type="ECO:0000313" key="3">
    <source>
        <dbReference type="Proteomes" id="UP000507470"/>
    </source>
</evidence>
<feature type="compositionally biased region" description="Basic and acidic residues" evidence="1">
    <location>
        <begin position="185"/>
        <end position="200"/>
    </location>
</feature>
<dbReference type="Proteomes" id="UP000507470">
    <property type="component" value="Unassembled WGS sequence"/>
</dbReference>
<evidence type="ECO:0000313" key="2">
    <source>
        <dbReference type="EMBL" id="CAC5359769.1"/>
    </source>
</evidence>
<feature type="compositionally biased region" description="Polar residues" evidence="1">
    <location>
        <begin position="142"/>
        <end position="152"/>
    </location>
</feature>
<reference evidence="2 3" key="1">
    <citation type="submission" date="2020-06" db="EMBL/GenBank/DDBJ databases">
        <authorList>
            <person name="Li R."/>
            <person name="Bekaert M."/>
        </authorList>
    </citation>
    <scope>NUCLEOTIDE SEQUENCE [LARGE SCALE GENOMIC DNA]</scope>
    <source>
        <strain evidence="3">wild</strain>
    </source>
</reference>
<feature type="compositionally biased region" description="Basic and acidic residues" evidence="1">
    <location>
        <begin position="155"/>
        <end position="170"/>
    </location>
</feature>
<feature type="compositionally biased region" description="Basic residues" evidence="1">
    <location>
        <begin position="309"/>
        <end position="324"/>
    </location>
</feature>
<proteinExistence type="predicted"/>
<feature type="compositionally biased region" description="Basic and acidic residues" evidence="1">
    <location>
        <begin position="207"/>
        <end position="252"/>
    </location>
</feature>
<evidence type="ECO:0000256" key="1">
    <source>
        <dbReference type="SAM" id="MobiDB-lite"/>
    </source>
</evidence>
<dbReference type="EMBL" id="CACVKT020000520">
    <property type="protein sequence ID" value="CAC5359769.1"/>
    <property type="molecule type" value="Genomic_DNA"/>
</dbReference>
<feature type="compositionally biased region" description="Basic and acidic residues" evidence="1">
    <location>
        <begin position="1"/>
        <end position="12"/>
    </location>
</feature>
<accession>A0A6J8A2B4</accession>
<protein>
    <submittedName>
        <fullName evidence="2">Uncharacterized protein</fullName>
    </submittedName>
</protein>
<organism evidence="2 3">
    <name type="scientific">Mytilus coruscus</name>
    <name type="common">Sea mussel</name>
    <dbReference type="NCBI Taxonomy" id="42192"/>
    <lineage>
        <taxon>Eukaryota</taxon>
        <taxon>Metazoa</taxon>
        <taxon>Spiralia</taxon>
        <taxon>Lophotrochozoa</taxon>
        <taxon>Mollusca</taxon>
        <taxon>Bivalvia</taxon>
        <taxon>Autobranchia</taxon>
        <taxon>Pteriomorphia</taxon>
        <taxon>Mytilida</taxon>
        <taxon>Mytiloidea</taxon>
        <taxon>Mytilidae</taxon>
        <taxon>Mytilinae</taxon>
        <taxon>Mytilus</taxon>
    </lineage>
</organism>
<feature type="region of interest" description="Disordered" evidence="1">
    <location>
        <begin position="528"/>
        <end position="557"/>
    </location>
</feature>